<evidence type="ECO:0000313" key="2">
    <source>
        <dbReference type="EMBL" id="EMG25451.1"/>
    </source>
</evidence>
<evidence type="ECO:0000256" key="1">
    <source>
        <dbReference type="SAM" id="Phobius"/>
    </source>
</evidence>
<keyword evidence="1" id="KW-0472">Membrane</keyword>
<keyword evidence="2" id="KW-0645">Protease</keyword>
<dbReference type="EMBL" id="ALYM01000003">
    <property type="protein sequence ID" value="EMG25451.1"/>
    <property type="molecule type" value="Genomic_DNA"/>
</dbReference>
<keyword evidence="2" id="KW-0378">Hydrolase</keyword>
<dbReference type="GO" id="GO:0008233">
    <property type="term" value="F:peptidase activity"/>
    <property type="evidence" value="ECO:0007669"/>
    <property type="project" value="UniProtKB-KW"/>
</dbReference>
<dbReference type="Proteomes" id="UP000011769">
    <property type="component" value="Unassembled WGS sequence"/>
</dbReference>
<sequence>MDIFFTYAYLLLFSLLLSYFDLKSFSYPFFLWFLGTSLLLPFYRINSLFVFLIMIALLCNIINLSIGAGDFLYLATLSLVYTLEDILWIVQIASLLGLFMSFSCQTKRLPFLPFLTIGLFIIMNN</sequence>
<gene>
    <name evidence="2" type="primary">pilD</name>
    <name evidence="2" type="ORF">SPJ1_0862</name>
</gene>
<accession>A0ABN0IRI2</accession>
<protein>
    <submittedName>
        <fullName evidence="2">Type IV prepilin peptidase/ late competence protein ComC processing protease</fullName>
    </submittedName>
</protein>
<proteinExistence type="predicted"/>
<evidence type="ECO:0000313" key="3">
    <source>
        <dbReference type="Proteomes" id="UP000011769"/>
    </source>
</evidence>
<keyword evidence="1" id="KW-1133">Transmembrane helix</keyword>
<reference evidence="2 3" key="1">
    <citation type="journal article" date="2013" name="PLoS ONE">
        <title>Comparative Genomic Characterization of Three Streptococcus parauberis Strains in Fish Pathogen, as Assessed by Wide-Genome Analyses.</title>
        <authorList>
            <person name="Nho S.W."/>
            <person name="Hikima J."/>
            <person name="Park S.B."/>
            <person name="Jang H.B."/>
            <person name="Cha I.S."/>
            <person name="Yasuike M."/>
            <person name="Nakamura Y."/>
            <person name="Fujiwara A."/>
            <person name="Sano M."/>
            <person name="Kanai K."/>
            <person name="Kondo H."/>
            <person name="Hirono I."/>
            <person name="Takeyama H."/>
            <person name="Aoki T."/>
            <person name="Jung T.S."/>
        </authorList>
    </citation>
    <scope>NUCLEOTIDE SEQUENCE [LARGE SCALE GENOMIC DNA]</scope>
    <source>
        <strain evidence="2 3">KRS-02083</strain>
    </source>
</reference>
<dbReference type="GO" id="GO:0006508">
    <property type="term" value="P:proteolysis"/>
    <property type="evidence" value="ECO:0007669"/>
    <property type="project" value="UniProtKB-KW"/>
</dbReference>
<comment type="caution">
    <text evidence="2">The sequence shown here is derived from an EMBL/GenBank/DDBJ whole genome shotgun (WGS) entry which is preliminary data.</text>
</comment>
<feature type="transmembrane region" description="Helical" evidence="1">
    <location>
        <begin position="51"/>
        <end position="74"/>
    </location>
</feature>
<name>A0ABN0IRI2_9STRE</name>
<feature type="transmembrane region" description="Helical" evidence="1">
    <location>
        <begin position="6"/>
        <end position="22"/>
    </location>
</feature>
<organism evidence="2 3">
    <name type="scientific">Streptococcus parauberis KRS-02083</name>
    <dbReference type="NCBI Taxonomy" id="1207545"/>
    <lineage>
        <taxon>Bacteria</taxon>
        <taxon>Bacillati</taxon>
        <taxon>Bacillota</taxon>
        <taxon>Bacilli</taxon>
        <taxon>Lactobacillales</taxon>
        <taxon>Streptococcaceae</taxon>
        <taxon>Streptococcus</taxon>
    </lineage>
</organism>
<keyword evidence="3" id="KW-1185">Reference proteome</keyword>
<keyword evidence="1" id="KW-0812">Transmembrane</keyword>